<evidence type="ECO:0000313" key="2">
    <source>
        <dbReference type="EMBL" id="KIW38515.1"/>
    </source>
</evidence>
<evidence type="ECO:0000313" key="3">
    <source>
        <dbReference type="Proteomes" id="UP000053342"/>
    </source>
</evidence>
<name>A0A0D2D809_9EURO</name>
<dbReference type="STRING" id="215243.A0A0D2D809"/>
<organism evidence="2 3">
    <name type="scientific">Exophiala oligosperma</name>
    <dbReference type="NCBI Taxonomy" id="215243"/>
    <lineage>
        <taxon>Eukaryota</taxon>
        <taxon>Fungi</taxon>
        <taxon>Dikarya</taxon>
        <taxon>Ascomycota</taxon>
        <taxon>Pezizomycotina</taxon>
        <taxon>Eurotiomycetes</taxon>
        <taxon>Chaetothyriomycetidae</taxon>
        <taxon>Chaetothyriales</taxon>
        <taxon>Herpotrichiellaceae</taxon>
        <taxon>Exophiala</taxon>
    </lineage>
</organism>
<dbReference type="GeneID" id="27361545"/>
<feature type="compositionally biased region" description="Low complexity" evidence="1">
    <location>
        <begin position="64"/>
        <end position="73"/>
    </location>
</feature>
<dbReference type="HOGENOM" id="CLU_351610_0_0_1"/>
<accession>A0A0D2D809</accession>
<sequence>MSTPTPRKKRISDFFRPYINPTVPAKRSTPSTDADPAAQSDSDLEITRVVTTPRKTKNPNIEITRVVTTPSTSRRPHAKSRTPKSPTFSPLSGPGSNSQSIPFRSPKPRNPINSPLTSKRSALHNTDRTSSSPSPTPIKRPSFVPVPPSTQSFSRHTEITEIPDSDDDDADSVDSLESLSGLFGRKKNGDITSRSSSPEVDEAQLEAERIRALSAFTGGRSVPLVGKDRLRALLAKQKATDFDFSSILGDHLNDQGIEEKVRKSRADYEASKGPAENNDNASLDRSLLATVATKVEDDDHHDGVSRLMDAVERTEALSADRVFLFFGSGRLRDWKDEIPIQLEFPEHAIPENLWRAGDDEARARMFTSGYIADLSARGRMPEEALKWAFNTVVLEQQDDVRRAYIECLRNASPAWTRHNITAQDVQAIFQSLGADMSKSQEAVTIEPRYRVAPEPDRTNPKYLLSALDMFQAISHDMDFLALSKLTSLVCRLAIDSELMSDGRVSVKVEDTLRALLSLPDPDMKAHVLERILTDVGKHLQDPTLQAHLLSHILPVSRTAIKARLVLAQTFILGSDSLQDGKCLPDSGYLNTLTQRVSRHSLFSPHRHRDPKNIDYTALRALTHVLDAAIADGGRPASFDSRADEVTFNKSVDKIAETVRSTLVSIIDTGASHLSRTEAKAALQALYWRLLFGVRTEQRPKKNIFDLETGRIRDSQDFRSEQKGKDVMKRFLARPGGNDPRSATVASTTNTTWTASVVGAPPADSAKSTSLSAPSSSQASETKSETEEIIRKQLGLSDWL</sequence>
<dbReference type="VEuPathDB" id="FungiDB:PV06_09471"/>
<keyword evidence="3" id="KW-1185">Reference proteome</keyword>
<dbReference type="OrthoDB" id="5350396at2759"/>
<feature type="compositionally biased region" description="Pro residues" evidence="1">
    <location>
        <begin position="134"/>
        <end position="148"/>
    </location>
</feature>
<feature type="compositionally biased region" description="Basic residues" evidence="1">
    <location>
        <begin position="1"/>
        <end position="10"/>
    </location>
</feature>
<dbReference type="RefSeq" id="XP_016258731.1">
    <property type="nucleotide sequence ID" value="XM_016410924.1"/>
</dbReference>
<dbReference type="EMBL" id="KN847341">
    <property type="protein sequence ID" value="KIW38515.1"/>
    <property type="molecule type" value="Genomic_DNA"/>
</dbReference>
<feature type="region of interest" description="Disordered" evidence="1">
    <location>
        <begin position="1"/>
        <end position="154"/>
    </location>
</feature>
<dbReference type="Proteomes" id="UP000053342">
    <property type="component" value="Unassembled WGS sequence"/>
</dbReference>
<dbReference type="AlphaFoldDB" id="A0A0D2D809"/>
<feature type="compositionally biased region" description="Low complexity" evidence="1">
    <location>
        <begin position="764"/>
        <end position="780"/>
    </location>
</feature>
<feature type="compositionally biased region" description="Polar residues" evidence="1">
    <location>
        <begin position="83"/>
        <end position="102"/>
    </location>
</feature>
<reference evidence="2 3" key="1">
    <citation type="submission" date="2015-01" db="EMBL/GenBank/DDBJ databases">
        <title>The Genome Sequence of Exophiala oligosperma CBS72588.</title>
        <authorList>
            <consortium name="The Broad Institute Genomics Platform"/>
            <person name="Cuomo C."/>
            <person name="de Hoog S."/>
            <person name="Gorbushina A."/>
            <person name="Stielow B."/>
            <person name="Teixiera M."/>
            <person name="Abouelleil A."/>
            <person name="Chapman S.B."/>
            <person name="Priest M."/>
            <person name="Young S.K."/>
            <person name="Wortman J."/>
            <person name="Nusbaum C."/>
            <person name="Birren B."/>
        </authorList>
    </citation>
    <scope>NUCLEOTIDE SEQUENCE [LARGE SCALE GENOMIC DNA]</scope>
    <source>
        <strain evidence="2 3">CBS 72588</strain>
    </source>
</reference>
<gene>
    <name evidence="2" type="ORF">PV06_09471</name>
</gene>
<feature type="compositionally biased region" description="Low complexity" evidence="1">
    <location>
        <begin position="741"/>
        <end position="757"/>
    </location>
</feature>
<feature type="region of interest" description="Disordered" evidence="1">
    <location>
        <begin position="182"/>
        <end position="203"/>
    </location>
</feature>
<evidence type="ECO:0000256" key="1">
    <source>
        <dbReference type="SAM" id="MobiDB-lite"/>
    </source>
</evidence>
<feature type="compositionally biased region" description="Basic and acidic residues" evidence="1">
    <location>
        <begin position="781"/>
        <end position="790"/>
    </location>
</feature>
<protein>
    <submittedName>
        <fullName evidence="2">Uncharacterized protein</fullName>
    </submittedName>
</protein>
<feature type="region of interest" description="Disordered" evidence="1">
    <location>
        <begin position="730"/>
        <end position="799"/>
    </location>
</feature>
<proteinExistence type="predicted"/>
<feature type="compositionally biased region" description="Polar residues" evidence="1">
    <location>
        <begin position="111"/>
        <end position="124"/>
    </location>
</feature>